<dbReference type="WBParaSite" id="mrna-Wban_01403">
    <property type="protein sequence ID" value="mrna-Wban_01403"/>
    <property type="gene ID" value="Wban_01403"/>
</dbReference>
<feature type="region of interest" description="Disordered" evidence="1">
    <location>
        <begin position="1"/>
        <end position="21"/>
    </location>
</feature>
<proteinExistence type="predicted"/>
<accession>A0AAF5RTJ8</accession>
<sequence>MLKYNSLLINRAGKKGKMEEK</sequence>
<dbReference type="Proteomes" id="UP000093561">
    <property type="component" value="Unassembled WGS sequence"/>
</dbReference>
<organism evidence="2 3">
    <name type="scientific">Wuchereria bancrofti</name>
    <dbReference type="NCBI Taxonomy" id="6293"/>
    <lineage>
        <taxon>Eukaryota</taxon>
        <taxon>Metazoa</taxon>
        <taxon>Ecdysozoa</taxon>
        <taxon>Nematoda</taxon>
        <taxon>Chromadorea</taxon>
        <taxon>Rhabditida</taxon>
        <taxon>Spirurina</taxon>
        <taxon>Spiruromorpha</taxon>
        <taxon>Filarioidea</taxon>
        <taxon>Onchocercidae</taxon>
        <taxon>Wuchereria</taxon>
    </lineage>
</organism>
<reference evidence="3" key="3">
    <citation type="submission" date="2024-02" db="UniProtKB">
        <authorList>
            <consortium name="WormBaseParasite"/>
        </authorList>
    </citation>
    <scope>IDENTIFICATION</scope>
    <source>
        <strain evidence="3">pt0022</strain>
    </source>
</reference>
<dbReference type="AlphaFoldDB" id="A0AAF5RTJ8"/>
<evidence type="ECO:0000256" key="1">
    <source>
        <dbReference type="SAM" id="MobiDB-lite"/>
    </source>
</evidence>
<reference evidence="2" key="2">
    <citation type="journal article" date="2016" name="Mol. Ecol.">
        <title>Population genomics of the filarial nematode parasite Wuchereria bancrofti from mosquitoes.</title>
        <authorList>
            <person name="Small S.T."/>
            <person name="Reimer L.J."/>
            <person name="Tisch D.J."/>
            <person name="King C.L."/>
            <person name="Christensen B.M."/>
            <person name="Siba P.M."/>
            <person name="Kazura J.W."/>
            <person name="Serre D."/>
            <person name="Zimmerman P.A."/>
        </authorList>
    </citation>
    <scope>NUCLEOTIDE SEQUENCE</scope>
    <source>
        <strain evidence="2">pt0022</strain>
    </source>
</reference>
<reference evidence="2" key="1">
    <citation type="submission" date="2015-03" db="EMBL/GenBank/DDBJ databases">
        <title>Wuchereria bancrofti Genome Sequencing Papua New Guinea Strain.</title>
        <authorList>
            <person name="Small S.T."/>
            <person name="Serre D."/>
            <person name="Zimmerman P.A."/>
        </authorList>
    </citation>
    <scope>NUCLEOTIDE SEQUENCE [LARGE SCALE GENOMIC DNA]</scope>
    <source>
        <strain evidence="2">pt0022</strain>
    </source>
</reference>
<name>A0AAF5RTJ8_WUCBA</name>
<evidence type="ECO:0000313" key="3">
    <source>
        <dbReference type="WBParaSite" id="mrna-Wban_01403"/>
    </source>
</evidence>
<protein>
    <submittedName>
        <fullName evidence="3">Uncharacterized protein</fullName>
    </submittedName>
</protein>
<evidence type="ECO:0000313" key="2">
    <source>
        <dbReference type="Proteomes" id="UP000093561"/>
    </source>
</evidence>